<dbReference type="GO" id="GO:0009116">
    <property type="term" value="P:nucleoside metabolic process"/>
    <property type="evidence" value="ECO:0007669"/>
    <property type="project" value="InterPro"/>
</dbReference>
<dbReference type="KEGG" id="saqi:AXG55_13925"/>
<dbReference type="Gene3D" id="3.40.640.10">
    <property type="entry name" value="Type I PLP-dependent aspartate aminotransferase-like (Major domain)"/>
    <property type="match status" value="1"/>
</dbReference>
<dbReference type="PANTHER" id="PTHR42806:SF1">
    <property type="entry name" value="GLYCINE DEHYDROGENASE (DECARBOXYLATING)"/>
    <property type="match status" value="1"/>
</dbReference>
<organism evidence="6 7">
    <name type="scientific">Silvanigrella aquatica</name>
    <dbReference type="NCBI Taxonomy" id="1915309"/>
    <lineage>
        <taxon>Bacteria</taxon>
        <taxon>Pseudomonadati</taxon>
        <taxon>Bdellovibrionota</taxon>
        <taxon>Oligoflexia</taxon>
        <taxon>Silvanigrellales</taxon>
        <taxon>Silvanigrellaceae</taxon>
        <taxon>Silvanigrella</taxon>
    </lineage>
</organism>
<sequence>MSAHRLLPTTEQNKKEILAACGANNIEDLLIGIPEEVRLKKHLSIGDGLSEIEIKRKIANIIKNSRNKKSALSFLGAGVYDHFCPAAVNQLTLRGEFLTSYTPYQPEFSQGTLQSLFEFQSMIAEIFSMEISNASHYDGSTSMAESALMAMRIKTNRKRILVSSGVHPEYIEVLKTYLTNLGIEVTVIPRTDDGKTSLTATKSLLSEDVALLIVQSPNFFGCIEDMQEFSHLAHSKGTLFSANVTEPLSLALLQTPGEYEADIATGEGQSFGLPQSFGGPYLGLFTTRLENVRQMPGRLCGETIDAKGKRSYTLTLSTREQHIRREKATSNICTNQNLCALWSTIWLSLVGKNGFVELAEQNIAKTEYAKSELTKLGKAKLRYQKSQSFNEFVLDLNISSQEFIKKCIENNVAPGVSLQRFFSEDKNGLLIAITEKKSREDIDILCDLLKRFG</sequence>
<dbReference type="Proteomes" id="UP000184731">
    <property type="component" value="Chromosome"/>
</dbReference>
<accession>A0A1L4D3Z7</accession>
<dbReference type="PIRSF" id="PIRSF006815">
    <property type="entry name" value="GcvPA"/>
    <property type="match status" value="1"/>
</dbReference>
<proteinExistence type="inferred from homology"/>
<dbReference type="InterPro" id="IPR020581">
    <property type="entry name" value="GDC_P"/>
</dbReference>
<dbReference type="Pfam" id="PF02347">
    <property type="entry name" value="GDC-P"/>
    <property type="match status" value="1"/>
</dbReference>
<comment type="catalytic activity">
    <reaction evidence="3 4">
        <text>N(6)-[(R)-lipoyl]-L-lysyl-[glycine-cleavage complex H protein] + glycine + H(+) = N(6)-[(R)-S(8)-aminomethyldihydrolipoyl]-L-lysyl-[glycine-cleavage complex H protein] + CO2</text>
        <dbReference type="Rhea" id="RHEA:24304"/>
        <dbReference type="Rhea" id="RHEA-COMP:10494"/>
        <dbReference type="Rhea" id="RHEA-COMP:10495"/>
        <dbReference type="ChEBI" id="CHEBI:15378"/>
        <dbReference type="ChEBI" id="CHEBI:16526"/>
        <dbReference type="ChEBI" id="CHEBI:57305"/>
        <dbReference type="ChEBI" id="CHEBI:83099"/>
        <dbReference type="ChEBI" id="CHEBI:83143"/>
        <dbReference type="EC" id="1.4.4.2"/>
    </reaction>
</comment>
<comment type="similarity">
    <text evidence="4">Belongs to the GcvP family. N-terminal subunit subfamily.</text>
</comment>
<dbReference type="RefSeq" id="WP_148698692.1">
    <property type="nucleotide sequence ID" value="NZ_CP017834.1"/>
</dbReference>
<evidence type="ECO:0000256" key="4">
    <source>
        <dbReference type="HAMAP-Rule" id="MF_00712"/>
    </source>
</evidence>
<reference evidence="6 7" key="1">
    <citation type="submission" date="2016-10" db="EMBL/GenBank/DDBJ databases">
        <title>Silvanigrella aquatica sp. nov., isolated from a freshwater lake located in the Black Forest, Germany, description of Silvanigrellaceae fam. nov., Silvanigrellales ord. nov., reclassification of the order Bdellovibrionales in the class Oligoflexia, reclassification of the families Bacteriovoracaceae and Halobacteriovoraceae in the new order Bacteriovoracales ord. nov., and reclassification of the family Pseudobacteriovoracaceae in the order Oligoflexiales.</title>
        <authorList>
            <person name="Hahn M.W."/>
            <person name="Schmidt J."/>
            <person name="Koll U."/>
            <person name="Rohde M."/>
            <person name="Verbag S."/>
            <person name="Pitt A."/>
            <person name="Nakai R."/>
            <person name="Naganuma T."/>
            <person name="Lang E."/>
        </authorList>
    </citation>
    <scope>NUCLEOTIDE SEQUENCE [LARGE SCALE GENOMIC DNA]</scope>
    <source>
        <strain evidence="6 7">MWH-Nonnen-W8red</strain>
    </source>
</reference>
<gene>
    <name evidence="4" type="primary">gcvPA</name>
    <name evidence="6" type="ORF">AXG55_13925</name>
</gene>
<dbReference type="NCBIfam" id="NF001696">
    <property type="entry name" value="PRK00451.1"/>
    <property type="match status" value="1"/>
</dbReference>
<dbReference type="AlphaFoldDB" id="A0A1L4D3Z7"/>
<dbReference type="InterPro" id="IPR015422">
    <property type="entry name" value="PyrdxlP-dep_Trfase_small"/>
</dbReference>
<dbReference type="InterPro" id="IPR023010">
    <property type="entry name" value="GcvPA"/>
</dbReference>
<dbReference type="GO" id="GO:0019464">
    <property type="term" value="P:glycine decarboxylation via glycine cleavage system"/>
    <property type="evidence" value="ECO:0007669"/>
    <property type="project" value="UniProtKB-UniRule"/>
</dbReference>
<evidence type="ECO:0000256" key="1">
    <source>
        <dbReference type="ARBA" id="ARBA00003788"/>
    </source>
</evidence>
<evidence type="ECO:0000313" key="7">
    <source>
        <dbReference type="Proteomes" id="UP000184731"/>
    </source>
</evidence>
<comment type="function">
    <text evidence="1 4">The glycine cleavage system catalyzes the degradation of glycine. The P protein binds the alpha-amino group of glycine through its pyridoxal phosphate cofactor; CO(2) is released and the remaining methylamine moiety is then transferred to the lipoamide cofactor of the H protein.</text>
</comment>
<feature type="domain" description="Glycine cleavage system P-protein N-terminal" evidence="5">
    <location>
        <begin position="4"/>
        <end position="448"/>
    </location>
</feature>
<dbReference type="OrthoDB" id="9801272at2"/>
<dbReference type="STRING" id="1915309.AXG55_13925"/>
<dbReference type="InterPro" id="IPR015421">
    <property type="entry name" value="PyrdxlP-dep_Trfase_major"/>
</dbReference>
<dbReference type="EMBL" id="CP017834">
    <property type="protein sequence ID" value="APJ04933.1"/>
    <property type="molecule type" value="Genomic_DNA"/>
</dbReference>
<protein>
    <recommendedName>
        <fullName evidence="4">Probable glycine dehydrogenase (decarboxylating) subunit 1</fullName>
        <ecNumber evidence="4">1.4.4.2</ecNumber>
    </recommendedName>
    <alternativeName>
        <fullName evidence="4">Glycine cleavage system P-protein subunit 1</fullName>
    </alternativeName>
    <alternativeName>
        <fullName evidence="4">Glycine decarboxylase subunit 1</fullName>
    </alternativeName>
    <alternativeName>
        <fullName evidence="4">Glycine dehydrogenase (aminomethyl-transferring) subunit 1</fullName>
    </alternativeName>
</protein>
<comment type="subunit">
    <text evidence="4">The glycine cleavage system is composed of four proteins: P, T, L and H. In this organism, the P 'protein' is a heterodimer of two subunits.</text>
</comment>
<dbReference type="GO" id="GO:0004375">
    <property type="term" value="F:glycine dehydrogenase (decarboxylating) activity"/>
    <property type="evidence" value="ECO:0007669"/>
    <property type="project" value="UniProtKB-EC"/>
</dbReference>
<dbReference type="PANTHER" id="PTHR42806">
    <property type="entry name" value="GLYCINE CLEAVAGE SYSTEM P-PROTEIN"/>
    <property type="match status" value="1"/>
</dbReference>
<dbReference type="EC" id="1.4.4.2" evidence="4"/>
<evidence type="ECO:0000313" key="6">
    <source>
        <dbReference type="EMBL" id="APJ04933.1"/>
    </source>
</evidence>
<name>A0A1L4D3Z7_9BACT</name>
<dbReference type="InterPro" id="IPR049315">
    <property type="entry name" value="GDC-P_N"/>
</dbReference>
<keyword evidence="2 4" id="KW-0560">Oxidoreductase</keyword>
<dbReference type="SUPFAM" id="SSF53383">
    <property type="entry name" value="PLP-dependent transferases"/>
    <property type="match status" value="1"/>
</dbReference>
<keyword evidence="7" id="KW-1185">Reference proteome</keyword>
<evidence type="ECO:0000256" key="3">
    <source>
        <dbReference type="ARBA" id="ARBA00049026"/>
    </source>
</evidence>
<dbReference type="HAMAP" id="MF_00712">
    <property type="entry name" value="GcvPA"/>
    <property type="match status" value="1"/>
</dbReference>
<dbReference type="Gene3D" id="3.90.1150.10">
    <property type="entry name" value="Aspartate Aminotransferase, domain 1"/>
    <property type="match status" value="1"/>
</dbReference>
<dbReference type="CDD" id="cd00613">
    <property type="entry name" value="GDC-P"/>
    <property type="match status" value="1"/>
</dbReference>
<evidence type="ECO:0000256" key="2">
    <source>
        <dbReference type="ARBA" id="ARBA00023002"/>
    </source>
</evidence>
<evidence type="ECO:0000259" key="5">
    <source>
        <dbReference type="Pfam" id="PF02347"/>
    </source>
</evidence>
<dbReference type="InterPro" id="IPR015424">
    <property type="entry name" value="PyrdxlP-dep_Trfase"/>
</dbReference>